<feature type="transmembrane region" description="Helical" evidence="7">
    <location>
        <begin position="143"/>
        <end position="161"/>
    </location>
</feature>
<evidence type="ECO:0000256" key="5">
    <source>
        <dbReference type="ARBA" id="ARBA00022989"/>
    </source>
</evidence>
<evidence type="ECO:0000256" key="3">
    <source>
        <dbReference type="ARBA" id="ARBA00022475"/>
    </source>
</evidence>
<dbReference type="GeneID" id="84800991"/>
<dbReference type="RefSeq" id="WP_007790063.1">
    <property type="nucleotide sequence ID" value="NZ_ADGQ01000060.1"/>
</dbReference>
<dbReference type="GO" id="GO:0005886">
    <property type="term" value="C:plasma membrane"/>
    <property type="evidence" value="ECO:0007669"/>
    <property type="project" value="UniProtKB-SubCell"/>
</dbReference>
<organism evidence="8 9">
    <name type="scientific">Peptostreptococcus stomatis DSM 17678</name>
    <dbReference type="NCBI Taxonomy" id="596315"/>
    <lineage>
        <taxon>Bacteria</taxon>
        <taxon>Bacillati</taxon>
        <taxon>Bacillota</taxon>
        <taxon>Clostridia</taxon>
        <taxon>Peptostreptococcales</taxon>
        <taxon>Peptostreptococcaceae</taxon>
        <taxon>Peptostreptococcus</taxon>
    </lineage>
</organism>
<evidence type="ECO:0000256" key="4">
    <source>
        <dbReference type="ARBA" id="ARBA00022692"/>
    </source>
</evidence>
<dbReference type="eggNOG" id="COG2059">
    <property type="taxonomic scope" value="Bacteria"/>
</dbReference>
<dbReference type="AlphaFoldDB" id="E0E3Z1"/>
<accession>E0E3Z1</accession>
<dbReference type="STRING" id="596315.HMPREF0634_0633"/>
<feature type="transmembrane region" description="Helical" evidence="7">
    <location>
        <begin position="71"/>
        <end position="98"/>
    </location>
</feature>
<comment type="caution">
    <text evidence="8">The sequence shown here is derived from an EMBL/GenBank/DDBJ whole genome shotgun (WGS) entry which is preliminary data.</text>
</comment>
<keyword evidence="9" id="KW-1185">Reference proteome</keyword>
<evidence type="ECO:0000256" key="6">
    <source>
        <dbReference type="ARBA" id="ARBA00023136"/>
    </source>
</evidence>
<feature type="transmembrane region" description="Helical" evidence="7">
    <location>
        <begin position="7"/>
        <end position="30"/>
    </location>
</feature>
<sequence>MPGIFTLVYYFFTTGLLAVGGGLATLPFLYDIGKKTGWYTGLDVANMVAIAQSTPGPTGINMATYVGFKQFGVLGAIIGPISLVLPSLIIIVIVYRILDKFKESKIVQGIFYGLRPASSGLILAAAFSVIQISLLNMSNKGSVLGYFRWPALVLAGLIFLIQYYKKNIHPIFLIVLAGIVGVVFKI</sequence>
<proteinExistence type="inferred from homology"/>
<dbReference type="InterPro" id="IPR003370">
    <property type="entry name" value="Chromate_transpt"/>
</dbReference>
<keyword evidence="3" id="KW-1003">Cell membrane</keyword>
<comment type="similarity">
    <text evidence="2">Belongs to the chromate ion transporter (CHR) (TC 2.A.51) family.</text>
</comment>
<dbReference type="PANTHER" id="PTHR43663:SF1">
    <property type="entry name" value="CHROMATE TRANSPORTER"/>
    <property type="match status" value="1"/>
</dbReference>
<evidence type="ECO:0000313" key="9">
    <source>
        <dbReference type="Proteomes" id="UP000003244"/>
    </source>
</evidence>
<evidence type="ECO:0000256" key="2">
    <source>
        <dbReference type="ARBA" id="ARBA00005262"/>
    </source>
</evidence>
<name>E0E3Z1_9FIRM</name>
<evidence type="ECO:0000256" key="7">
    <source>
        <dbReference type="SAM" id="Phobius"/>
    </source>
</evidence>
<feature type="transmembrane region" description="Helical" evidence="7">
    <location>
        <begin position="119"/>
        <end position="137"/>
    </location>
</feature>
<dbReference type="GO" id="GO:0015109">
    <property type="term" value="F:chromate transmembrane transporter activity"/>
    <property type="evidence" value="ECO:0007669"/>
    <property type="project" value="InterPro"/>
</dbReference>
<evidence type="ECO:0000256" key="1">
    <source>
        <dbReference type="ARBA" id="ARBA00004651"/>
    </source>
</evidence>
<dbReference type="InterPro" id="IPR052518">
    <property type="entry name" value="CHR_Transporter"/>
</dbReference>
<evidence type="ECO:0000313" key="8">
    <source>
        <dbReference type="EMBL" id="EFM64426.1"/>
    </source>
</evidence>
<keyword evidence="6 7" id="KW-0472">Membrane</keyword>
<gene>
    <name evidence="8" type="ORF">HMPREF0634_0633</name>
</gene>
<reference evidence="8 9" key="1">
    <citation type="submission" date="2010-08" db="EMBL/GenBank/DDBJ databases">
        <authorList>
            <person name="Harkins D.M."/>
            <person name="Madupu R."/>
            <person name="Durkin A.S."/>
            <person name="Torralba M."/>
            <person name="Methe B."/>
            <person name="Sutton G.G."/>
            <person name="Nelson K.E."/>
        </authorList>
    </citation>
    <scope>NUCLEOTIDE SEQUENCE [LARGE SCALE GENOMIC DNA]</scope>
    <source>
        <strain evidence="8 9">DSM 17678</strain>
    </source>
</reference>
<dbReference type="PANTHER" id="PTHR43663">
    <property type="entry name" value="CHROMATE TRANSPORT PROTEIN-RELATED"/>
    <property type="match status" value="1"/>
</dbReference>
<keyword evidence="4 7" id="KW-0812">Transmembrane</keyword>
<dbReference type="Pfam" id="PF02417">
    <property type="entry name" value="Chromate_transp"/>
    <property type="match status" value="1"/>
</dbReference>
<dbReference type="EMBL" id="ADGQ01000060">
    <property type="protein sequence ID" value="EFM64426.1"/>
    <property type="molecule type" value="Genomic_DNA"/>
</dbReference>
<dbReference type="OrthoDB" id="9788907at2"/>
<comment type="subcellular location">
    <subcellularLocation>
        <location evidence="1">Cell membrane</location>
        <topology evidence="1">Multi-pass membrane protein</topology>
    </subcellularLocation>
</comment>
<protein>
    <submittedName>
        <fullName evidence="8">Chromate transport protein</fullName>
    </submittedName>
</protein>
<feature type="transmembrane region" description="Helical" evidence="7">
    <location>
        <begin position="168"/>
        <end position="184"/>
    </location>
</feature>
<dbReference type="Proteomes" id="UP000003244">
    <property type="component" value="Unassembled WGS sequence"/>
</dbReference>
<keyword evidence="5 7" id="KW-1133">Transmembrane helix</keyword>